<dbReference type="EMBL" id="BTRK01000003">
    <property type="protein sequence ID" value="GMR39717.1"/>
    <property type="molecule type" value="Genomic_DNA"/>
</dbReference>
<keyword evidence="2" id="KW-0732">Signal</keyword>
<feature type="chain" id="PRO_5042833033" evidence="2">
    <location>
        <begin position="21"/>
        <end position="97"/>
    </location>
</feature>
<protein>
    <submittedName>
        <fullName evidence="3">Uncharacterized protein</fullName>
    </submittedName>
</protein>
<feature type="region of interest" description="Disordered" evidence="1">
    <location>
        <begin position="29"/>
        <end position="55"/>
    </location>
</feature>
<feature type="non-terminal residue" evidence="3">
    <location>
        <position position="1"/>
    </location>
</feature>
<dbReference type="AlphaFoldDB" id="A0AAN4ZKA1"/>
<accession>A0AAN4ZKA1</accession>
<evidence type="ECO:0000313" key="4">
    <source>
        <dbReference type="Proteomes" id="UP001328107"/>
    </source>
</evidence>
<name>A0AAN4ZKA1_9BILA</name>
<feature type="signal peptide" evidence="2">
    <location>
        <begin position="1"/>
        <end position="20"/>
    </location>
</feature>
<evidence type="ECO:0000256" key="1">
    <source>
        <dbReference type="SAM" id="MobiDB-lite"/>
    </source>
</evidence>
<feature type="compositionally biased region" description="Polar residues" evidence="1">
    <location>
        <begin position="31"/>
        <end position="41"/>
    </location>
</feature>
<keyword evidence="4" id="KW-1185">Reference proteome</keyword>
<sequence length="97" mass="9917">RMLHLLLFHLILVLFPLAVSLAMCAKKKQETGTPSNASANSGAEPEMNTAIGSLGGSGVVPSAEVGTGGKSGRISIHGPVLSNTYESAERVEGDGKV</sequence>
<organism evidence="3 4">
    <name type="scientific">Pristionchus mayeri</name>
    <dbReference type="NCBI Taxonomy" id="1317129"/>
    <lineage>
        <taxon>Eukaryota</taxon>
        <taxon>Metazoa</taxon>
        <taxon>Ecdysozoa</taxon>
        <taxon>Nematoda</taxon>
        <taxon>Chromadorea</taxon>
        <taxon>Rhabditida</taxon>
        <taxon>Rhabditina</taxon>
        <taxon>Diplogasteromorpha</taxon>
        <taxon>Diplogasteroidea</taxon>
        <taxon>Neodiplogasteridae</taxon>
        <taxon>Pristionchus</taxon>
    </lineage>
</organism>
<evidence type="ECO:0000313" key="3">
    <source>
        <dbReference type="EMBL" id="GMR39717.1"/>
    </source>
</evidence>
<proteinExistence type="predicted"/>
<gene>
    <name evidence="3" type="ORF">PMAYCL1PPCAC_09912</name>
</gene>
<reference evidence="4" key="1">
    <citation type="submission" date="2022-10" db="EMBL/GenBank/DDBJ databases">
        <title>Genome assembly of Pristionchus species.</title>
        <authorList>
            <person name="Yoshida K."/>
            <person name="Sommer R.J."/>
        </authorList>
    </citation>
    <scope>NUCLEOTIDE SEQUENCE [LARGE SCALE GENOMIC DNA]</scope>
    <source>
        <strain evidence="4">RS5460</strain>
    </source>
</reference>
<dbReference type="Proteomes" id="UP001328107">
    <property type="component" value="Unassembled WGS sequence"/>
</dbReference>
<feature type="non-terminal residue" evidence="3">
    <location>
        <position position="97"/>
    </location>
</feature>
<evidence type="ECO:0000256" key="2">
    <source>
        <dbReference type="SAM" id="SignalP"/>
    </source>
</evidence>
<comment type="caution">
    <text evidence="3">The sequence shown here is derived from an EMBL/GenBank/DDBJ whole genome shotgun (WGS) entry which is preliminary data.</text>
</comment>